<feature type="region of interest" description="Disordered" evidence="1">
    <location>
        <begin position="340"/>
        <end position="363"/>
    </location>
</feature>
<name>A0A0G4GY33_VITBC</name>
<reference evidence="2 3" key="1">
    <citation type="submission" date="2014-11" db="EMBL/GenBank/DDBJ databases">
        <authorList>
            <person name="Zhu J."/>
            <person name="Qi W."/>
            <person name="Song R."/>
        </authorList>
    </citation>
    <scope>NUCLEOTIDE SEQUENCE [LARGE SCALE GENOMIC DNA]</scope>
</reference>
<dbReference type="InterPro" id="IPR051722">
    <property type="entry name" value="Endocytosis_PI4K-reg_protein"/>
</dbReference>
<organism evidence="2 3">
    <name type="scientific">Vitrella brassicaformis (strain CCMP3155)</name>
    <dbReference type="NCBI Taxonomy" id="1169540"/>
    <lineage>
        <taxon>Eukaryota</taxon>
        <taxon>Sar</taxon>
        <taxon>Alveolata</taxon>
        <taxon>Colpodellida</taxon>
        <taxon>Vitrellaceae</taxon>
        <taxon>Vitrella</taxon>
    </lineage>
</organism>
<feature type="region of interest" description="Disordered" evidence="1">
    <location>
        <begin position="420"/>
        <end position="448"/>
    </location>
</feature>
<feature type="compositionally biased region" description="Basic and acidic residues" evidence="1">
    <location>
        <begin position="770"/>
        <end position="781"/>
    </location>
</feature>
<proteinExistence type="predicted"/>
<accession>A0A0G4GY33</accession>
<dbReference type="PANTHER" id="PTHR23083:SF464">
    <property type="entry name" value="TETRATRICOPEPTIDE REPEAT DOMAIN 7, ISOFORM A"/>
    <property type="match status" value="1"/>
</dbReference>
<dbReference type="InParanoid" id="A0A0G4GY33"/>
<evidence type="ECO:0000256" key="1">
    <source>
        <dbReference type="SAM" id="MobiDB-lite"/>
    </source>
</evidence>
<gene>
    <name evidence="2" type="ORF">Vbra_18970</name>
</gene>
<feature type="compositionally biased region" description="Basic and acidic residues" evidence="1">
    <location>
        <begin position="790"/>
        <end position="805"/>
    </location>
</feature>
<evidence type="ECO:0000313" key="2">
    <source>
        <dbReference type="EMBL" id="CEM35818.1"/>
    </source>
</evidence>
<feature type="compositionally biased region" description="Low complexity" evidence="1">
    <location>
        <begin position="806"/>
        <end position="815"/>
    </location>
</feature>
<dbReference type="AlphaFoldDB" id="A0A0G4GY33"/>
<evidence type="ECO:0000313" key="3">
    <source>
        <dbReference type="Proteomes" id="UP000041254"/>
    </source>
</evidence>
<feature type="region of interest" description="Disordered" evidence="1">
    <location>
        <begin position="759"/>
        <end position="835"/>
    </location>
</feature>
<dbReference type="VEuPathDB" id="CryptoDB:Vbra_18970"/>
<dbReference type="PANTHER" id="PTHR23083">
    <property type="entry name" value="TETRATRICOPEPTIDE REPEAT PROTEIN, TPR"/>
    <property type="match status" value="1"/>
</dbReference>
<keyword evidence="3" id="KW-1185">Reference proteome</keyword>
<dbReference type="Proteomes" id="UP000041254">
    <property type="component" value="Unassembled WGS sequence"/>
</dbReference>
<protein>
    <submittedName>
        <fullName evidence="2">Uncharacterized protein</fullName>
    </submittedName>
</protein>
<sequence length="1069" mass="116999">MDALLGQGKYDEAATAAQAALDQLSASPDATDAALFCLRRRGLVCILVKARLRCKTFSDVVQRVKPLREATQEEQALRQKEMAALAKEISDAERMNHQAAGASSHSSARVLPSELLLLVESLIIHADLLDALGRTVEAAERCEWLFTVLHLLSTACPASTAATSWSQDSLQEHERDHQSTRDHRYVGAAAVVENAAFMPAYHYAIMRMPHLLTKAAAHSRGHATQTWRMPGHRAEVKWCFNRRIVQAMWAYRSALLRPVYPLPPAFHKALRSGLAKLLLYHCSDTDYTPLTGGTKGGALTARHHDKENVFMPQSRVEEALLLLGLSESVDFWLLSREKQTAKGQDGASSQQASDDPDRDSPGALLLSQDHIHMATLPSTTVQTQPLWLPRCDSHLMPPLPCNPRINPFMQLWEPIPPLAKRSRGAGDVRTTEEGLSFTEGDPTSPHSDVSLSLYPPARLLERSMVFFLNSSAAWLRLSLAKYVDGFVSLTIKAMEEANRIHNGEGFLAAAALLRSEEARLKDPGKIARRDAFEDLFDSGFAVMFHATEMLNDAQPLKALELLAVHLPALQGVVRGQCLHAMGIAHFMMARQSIVADTRKHHYNTAEQFLREAWKMDSSNALVGFYLALTLAHLSVVPPLPAHHPHSHSSAGGRRGPDAIREARQVVDRVINLPGGGGRCLPQVWGLAALLRSIVLVRHPDHSPQAHKDTAKGGGVATDNDNTEGLRAALTLIHEGLMEHPNSCLLWVIRASLMAAGSPPPSHIIPRPRVHREVSPARREAAAHYPLMSSEAHDRRRSESVYERARSSTSVRSHSASPRRRSSQRGSRLVQHHTRTMEAVPDVPTYFDYTPKDSMNAANTPAKLAVETLCPPGGVAPSLADSGAVWQQPVPPDYSTQGNAGVASGEHGPDDASLWLLKAGLARRVGAPDAQAIQRAKAHTPAQTQTHESLGVMYECCWLDASEGRVKDALYSLDQLLVLHPHHAPGLLLKARLLMASPHSDETAAAAASSLIQQTLNIDDMWSAPHFASAEVLEADDLYEDAFDALHVGYCVKQLSPPLTYDIFPVAFGC</sequence>
<dbReference type="EMBL" id="CDMY01000869">
    <property type="protein sequence ID" value="CEM35818.1"/>
    <property type="molecule type" value="Genomic_DNA"/>
</dbReference>